<keyword evidence="5" id="KW-1185">Reference proteome</keyword>
<keyword evidence="1" id="KW-0489">Methyltransferase</keyword>
<dbReference type="Pfam" id="PF08241">
    <property type="entry name" value="Methyltransf_11"/>
    <property type="match status" value="1"/>
</dbReference>
<protein>
    <submittedName>
        <fullName evidence="4">C6 transcription factor</fullName>
    </submittedName>
</protein>
<name>A0A5M3YQ43_ASPTE</name>
<accession>A0A5M3YQ43</accession>
<dbReference type="OrthoDB" id="66144at2759"/>
<dbReference type="InterPro" id="IPR029063">
    <property type="entry name" value="SAM-dependent_MTases_sf"/>
</dbReference>
<dbReference type="AlphaFoldDB" id="A0A5M3YQ43"/>
<gene>
    <name evidence="4" type="ORF">ATEIFO6365_0001008700</name>
</gene>
<dbReference type="GO" id="GO:0032259">
    <property type="term" value="P:methylation"/>
    <property type="evidence" value="ECO:0007669"/>
    <property type="project" value="UniProtKB-KW"/>
</dbReference>
<dbReference type="SUPFAM" id="SSF53335">
    <property type="entry name" value="S-adenosyl-L-methionine-dependent methyltransferases"/>
    <property type="match status" value="1"/>
</dbReference>
<dbReference type="CDD" id="cd02440">
    <property type="entry name" value="AdoMet_MTases"/>
    <property type="match status" value="1"/>
</dbReference>
<evidence type="ECO:0000256" key="3">
    <source>
        <dbReference type="ARBA" id="ARBA00022691"/>
    </source>
</evidence>
<dbReference type="PANTHER" id="PTHR43464">
    <property type="entry name" value="METHYLTRANSFERASE"/>
    <property type="match status" value="1"/>
</dbReference>
<evidence type="ECO:0000256" key="2">
    <source>
        <dbReference type="ARBA" id="ARBA00022679"/>
    </source>
</evidence>
<evidence type="ECO:0000313" key="5">
    <source>
        <dbReference type="Proteomes" id="UP000452235"/>
    </source>
</evidence>
<keyword evidence="2" id="KW-0808">Transferase</keyword>
<comment type="caution">
    <text evidence="4">The sequence shown here is derived from an EMBL/GenBank/DDBJ whole genome shotgun (WGS) entry which is preliminary data.</text>
</comment>
<reference evidence="4 5" key="1">
    <citation type="submission" date="2020-01" db="EMBL/GenBank/DDBJ databases">
        <title>Aspergillus terreus IFO 6365 whole genome shotgun sequence.</title>
        <authorList>
            <person name="Kanamasa S."/>
            <person name="Takahashi H."/>
        </authorList>
    </citation>
    <scope>NUCLEOTIDE SEQUENCE [LARGE SCALE GENOMIC DNA]</scope>
    <source>
        <strain evidence="4 5">IFO 6365</strain>
    </source>
</reference>
<sequence length="267" mass="30144">MSPSTQNIYDNDDFFKSYATLQRSQQGLAGAKEWPIVRDMVLGPQRSIKDYKVLDLGCGYGWFARWARDAGAAHITAVDVSKNMIQKARDFETQSPAPEPPISYGIADLETITLDSESTQHDLVYSSLTFHYIHDLGRLFRQIRSCIRPGGRLVFSVEHPVCTAPVEPGPAFQRSAEVKDGAEAEGAFWPLNSYCEEGPRYTSWLGTDGVRKYHRTLESYLALLRESGFALTELKEWTVSREDVVQEPEYAVERHRPYFLLVAAEAV</sequence>
<organism evidence="4 5">
    <name type="scientific">Aspergillus terreus</name>
    <dbReference type="NCBI Taxonomy" id="33178"/>
    <lineage>
        <taxon>Eukaryota</taxon>
        <taxon>Fungi</taxon>
        <taxon>Dikarya</taxon>
        <taxon>Ascomycota</taxon>
        <taxon>Pezizomycotina</taxon>
        <taxon>Eurotiomycetes</taxon>
        <taxon>Eurotiomycetidae</taxon>
        <taxon>Eurotiales</taxon>
        <taxon>Aspergillaceae</taxon>
        <taxon>Aspergillus</taxon>
        <taxon>Aspergillus subgen. Circumdati</taxon>
    </lineage>
</organism>
<dbReference type="Proteomes" id="UP000452235">
    <property type="component" value="Unassembled WGS sequence"/>
</dbReference>
<evidence type="ECO:0000256" key="1">
    <source>
        <dbReference type="ARBA" id="ARBA00022603"/>
    </source>
</evidence>
<dbReference type="EMBL" id="BLJY01000001">
    <property type="protein sequence ID" value="GFF11867.1"/>
    <property type="molecule type" value="Genomic_DNA"/>
</dbReference>
<evidence type="ECO:0000313" key="4">
    <source>
        <dbReference type="EMBL" id="GFF11867.1"/>
    </source>
</evidence>
<dbReference type="GO" id="GO:0008757">
    <property type="term" value="F:S-adenosylmethionine-dependent methyltransferase activity"/>
    <property type="evidence" value="ECO:0007669"/>
    <property type="project" value="InterPro"/>
</dbReference>
<proteinExistence type="predicted"/>
<keyword evidence="3" id="KW-0949">S-adenosyl-L-methionine</keyword>
<dbReference type="Gene3D" id="3.40.50.150">
    <property type="entry name" value="Vaccinia Virus protein VP39"/>
    <property type="match status" value="1"/>
</dbReference>
<dbReference type="PANTHER" id="PTHR43464:SF19">
    <property type="entry name" value="UBIQUINONE BIOSYNTHESIS O-METHYLTRANSFERASE, MITOCHONDRIAL"/>
    <property type="match status" value="1"/>
</dbReference>
<dbReference type="InterPro" id="IPR013216">
    <property type="entry name" value="Methyltransf_11"/>
</dbReference>